<evidence type="ECO:0000313" key="7">
    <source>
        <dbReference type="EMBL" id="MFN0293398.1"/>
    </source>
</evidence>
<keyword evidence="2" id="KW-1003">Cell membrane</keyword>
<dbReference type="InterPro" id="IPR005495">
    <property type="entry name" value="LptG/LptF_permease"/>
</dbReference>
<evidence type="ECO:0000313" key="8">
    <source>
        <dbReference type="Proteomes" id="UP001517367"/>
    </source>
</evidence>
<dbReference type="RefSeq" id="WP_138729064.1">
    <property type="nucleotide sequence ID" value="NZ_SRMP02000049.1"/>
</dbReference>
<feature type="transmembrane region" description="Helical" evidence="6">
    <location>
        <begin position="12"/>
        <end position="33"/>
    </location>
</feature>
<evidence type="ECO:0000256" key="2">
    <source>
        <dbReference type="ARBA" id="ARBA00022475"/>
    </source>
</evidence>
<evidence type="ECO:0000256" key="6">
    <source>
        <dbReference type="SAM" id="Phobius"/>
    </source>
</evidence>
<protein>
    <submittedName>
        <fullName evidence="7">LptF/LptG family permease</fullName>
    </submittedName>
</protein>
<keyword evidence="8" id="KW-1185">Reference proteome</keyword>
<comment type="caution">
    <text evidence="7">The sequence shown here is derived from an EMBL/GenBank/DDBJ whole genome shotgun (WGS) entry which is preliminary data.</text>
</comment>
<proteinExistence type="predicted"/>
<feature type="transmembrane region" description="Helical" evidence="6">
    <location>
        <begin position="399"/>
        <end position="419"/>
    </location>
</feature>
<sequence>MKKIHLLLIKAFIRPFAVTFFIVMFILLMFFLFKYVDDLIGKGFEWYVIAELMMYASASNVAMALPLAILLSSIMTFGNLGENYELVAIKSAGVSLRKAMQPLLVLIVGLAVASFFFSDYMLPKANLKYGSLLWDVRNKKLSFLIKPGVFNNSIPGYSMRVERKGEGAIDSLYGIMIYDHSSGNGIPQIIMAEKGKMSKTSDGNYMVLNLVNGVRYQEAGSNNGAYNPRQTLTRMRFKQTEVKFDFSSFKDMTRTQEQNFKNNAPMLNRKELLQRRDSLSKGLDSIGKVLQTNAQYYFKQSTTVKGYSKVNTPAKTINGSVLDVIPKDQKVQALQSAFDQIDALKQTIKGQLPDYEFRSKEVLKAKIEYQRKYTLAVSCLLLFFIGAPLGAIIRKGGLGLPVVIAVIFFLVYHIISTVAEKSAKEGSLDPVIGMWMAVIILTPVGVFLTYKATVDSALFDLDYYKQLVVGLFKKLFNRNKAVGVENQ</sequence>
<organism evidence="7 8">
    <name type="scientific">Pedobacter helvus</name>
    <dbReference type="NCBI Taxonomy" id="2563444"/>
    <lineage>
        <taxon>Bacteria</taxon>
        <taxon>Pseudomonadati</taxon>
        <taxon>Bacteroidota</taxon>
        <taxon>Sphingobacteriia</taxon>
        <taxon>Sphingobacteriales</taxon>
        <taxon>Sphingobacteriaceae</taxon>
        <taxon>Pedobacter</taxon>
    </lineage>
</organism>
<gene>
    <name evidence="7" type="ORF">E5L68_018585</name>
</gene>
<dbReference type="EMBL" id="SRMP02000049">
    <property type="protein sequence ID" value="MFN0293398.1"/>
    <property type="molecule type" value="Genomic_DNA"/>
</dbReference>
<dbReference type="PANTHER" id="PTHR33529:SF6">
    <property type="entry name" value="YJGP_YJGQ FAMILY PERMEASE"/>
    <property type="match status" value="1"/>
</dbReference>
<evidence type="ECO:0000256" key="3">
    <source>
        <dbReference type="ARBA" id="ARBA00022692"/>
    </source>
</evidence>
<keyword evidence="5 6" id="KW-0472">Membrane</keyword>
<dbReference type="Pfam" id="PF03739">
    <property type="entry name" value="LptF_LptG"/>
    <property type="match status" value="1"/>
</dbReference>
<dbReference type="PANTHER" id="PTHR33529">
    <property type="entry name" value="SLR0882 PROTEIN-RELATED"/>
    <property type="match status" value="1"/>
</dbReference>
<name>A0ABW9JNS1_9SPHI</name>
<reference evidence="7 8" key="1">
    <citation type="submission" date="2024-12" db="EMBL/GenBank/DDBJ databases">
        <authorList>
            <person name="Hu S."/>
        </authorList>
    </citation>
    <scope>NUCLEOTIDE SEQUENCE [LARGE SCALE GENOMIC DNA]</scope>
    <source>
        <strain evidence="7 8">P-25</strain>
    </source>
</reference>
<keyword evidence="4 6" id="KW-1133">Transmembrane helix</keyword>
<comment type="subcellular location">
    <subcellularLocation>
        <location evidence="1">Cell membrane</location>
        <topology evidence="1">Multi-pass membrane protein</topology>
    </subcellularLocation>
</comment>
<keyword evidence="3 6" id="KW-0812">Transmembrane</keyword>
<accession>A0ABW9JNS1</accession>
<evidence type="ECO:0000256" key="5">
    <source>
        <dbReference type="ARBA" id="ARBA00023136"/>
    </source>
</evidence>
<evidence type="ECO:0000256" key="1">
    <source>
        <dbReference type="ARBA" id="ARBA00004651"/>
    </source>
</evidence>
<feature type="transmembrane region" description="Helical" evidence="6">
    <location>
        <begin position="54"/>
        <end position="80"/>
    </location>
</feature>
<feature type="transmembrane region" description="Helical" evidence="6">
    <location>
        <begin position="373"/>
        <end position="393"/>
    </location>
</feature>
<evidence type="ECO:0000256" key="4">
    <source>
        <dbReference type="ARBA" id="ARBA00022989"/>
    </source>
</evidence>
<feature type="transmembrane region" description="Helical" evidence="6">
    <location>
        <begin position="100"/>
        <end position="122"/>
    </location>
</feature>
<feature type="transmembrane region" description="Helical" evidence="6">
    <location>
        <begin position="431"/>
        <end position="450"/>
    </location>
</feature>
<dbReference type="Proteomes" id="UP001517367">
    <property type="component" value="Unassembled WGS sequence"/>
</dbReference>